<evidence type="ECO:0000313" key="1">
    <source>
        <dbReference type="EMBL" id="CAI8004220.1"/>
    </source>
</evidence>
<dbReference type="Proteomes" id="UP001174909">
    <property type="component" value="Unassembled WGS sequence"/>
</dbReference>
<sequence>DETDLCLLEGSVVSRYIVHLKEAKLHSWRTLSVDVYPTSTQCSMVVNNIQDCTIVKVHHRKGTEKQSTTFICTVSADLVLSM</sequence>
<organism evidence="1 2">
    <name type="scientific">Geodia barretti</name>
    <name type="common">Barrett's horny sponge</name>
    <dbReference type="NCBI Taxonomy" id="519541"/>
    <lineage>
        <taxon>Eukaryota</taxon>
        <taxon>Metazoa</taxon>
        <taxon>Porifera</taxon>
        <taxon>Demospongiae</taxon>
        <taxon>Heteroscleromorpha</taxon>
        <taxon>Tetractinellida</taxon>
        <taxon>Astrophorina</taxon>
        <taxon>Geodiidae</taxon>
        <taxon>Geodia</taxon>
    </lineage>
</organism>
<feature type="non-terminal residue" evidence="1">
    <location>
        <position position="1"/>
    </location>
</feature>
<gene>
    <name evidence="1" type="ORF">GBAR_LOCUS3858</name>
</gene>
<name>A0AA35R5I4_GEOBA</name>
<keyword evidence="2" id="KW-1185">Reference proteome</keyword>
<proteinExistence type="predicted"/>
<dbReference type="AlphaFoldDB" id="A0AA35R5I4"/>
<dbReference type="EMBL" id="CASHTH010000554">
    <property type="protein sequence ID" value="CAI8004220.1"/>
    <property type="molecule type" value="Genomic_DNA"/>
</dbReference>
<protein>
    <submittedName>
        <fullName evidence="1">Uncharacterized protein</fullName>
    </submittedName>
</protein>
<evidence type="ECO:0000313" key="2">
    <source>
        <dbReference type="Proteomes" id="UP001174909"/>
    </source>
</evidence>
<accession>A0AA35R5I4</accession>
<comment type="caution">
    <text evidence="1">The sequence shown here is derived from an EMBL/GenBank/DDBJ whole genome shotgun (WGS) entry which is preliminary data.</text>
</comment>
<reference evidence="1" key="1">
    <citation type="submission" date="2023-03" db="EMBL/GenBank/DDBJ databases">
        <authorList>
            <person name="Steffen K."/>
            <person name="Cardenas P."/>
        </authorList>
    </citation>
    <scope>NUCLEOTIDE SEQUENCE</scope>
</reference>